<comment type="caution">
    <text evidence="8">The sequence shown here is derived from an EMBL/GenBank/DDBJ whole genome shotgun (WGS) entry which is preliminary data.</text>
</comment>
<keyword evidence="5" id="KW-0694">RNA-binding</keyword>
<reference evidence="8 9" key="1">
    <citation type="submission" date="2023-03" db="EMBL/GenBank/DDBJ databases">
        <title>YIM 152171 draft genome.</title>
        <authorList>
            <person name="Yang Z."/>
        </authorList>
    </citation>
    <scope>NUCLEOTIDE SEQUENCE [LARGE SCALE GENOMIC DNA]</scope>
    <source>
        <strain evidence="8 9">YIM 152171</strain>
    </source>
</reference>
<keyword evidence="2" id="KW-0479">Metal-binding</keyword>
<sequence length="461" mass="50523">MKRLVIEHTGFGVRGAVLEERDLLELIDADALGDWVTDALFVGRADAVDVKLNAAFLDCGLAQHAFLGAKDARHLAGEYEKRPIGRFVRQGDRVVVQGMREPVEGKGARVTTDVKLFGFHMIYRPHGTPPESAPVRGRERVLLQERGERLFPQGGVTLRKLAGEVDDATLEAELARLEGRWRAMEREAAEAKRPGRLTADEHAVERLLRGLVEPGLRRIEVADEELFARCRALLEGPLAPHGIELVRLDARQGAFEQTDVEDAVARALAREAPLRGGGRLLIEPTSACTAIDVDGEGREALDLNLDAAREIARQLRLRNLGGTVIVDFVDLPTKPQRQRLEEGLKRAFRDDPVAVQIYPMSPLGIVQLSRARRGRSLDALLRGICRHCEGTGREPSLRAAAEELLGGLRRGSSGLSEVRVGRDLLLYLEKELGEGLRPLLGGARLVIDPGQEPGGFSFGGD</sequence>
<evidence type="ECO:0000256" key="3">
    <source>
        <dbReference type="ARBA" id="ARBA00022801"/>
    </source>
</evidence>
<organism evidence="8 9">
    <name type="scientific">Marinimicrococcus flavescens</name>
    <dbReference type="NCBI Taxonomy" id="3031815"/>
    <lineage>
        <taxon>Bacteria</taxon>
        <taxon>Pseudomonadati</taxon>
        <taxon>Pseudomonadota</taxon>
        <taxon>Alphaproteobacteria</taxon>
        <taxon>Geminicoccales</taxon>
        <taxon>Geminicoccaceae</taxon>
        <taxon>Marinimicrococcus</taxon>
    </lineage>
</organism>
<dbReference type="PANTHER" id="PTHR30001">
    <property type="entry name" value="RIBONUCLEASE"/>
    <property type="match status" value="1"/>
</dbReference>
<feature type="coiled-coil region" evidence="6">
    <location>
        <begin position="158"/>
        <end position="187"/>
    </location>
</feature>
<evidence type="ECO:0000256" key="1">
    <source>
        <dbReference type="ARBA" id="ARBA00001946"/>
    </source>
</evidence>
<keyword evidence="6" id="KW-0175">Coiled coil</keyword>
<keyword evidence="4" id="KW-0460">Magnesium</keyword>
<dbReference type="Gene3D" id="2.40.50.140">
    <property type="entry name" value="Nucleic acid-binding proteins"/>
    <property type="match status" value="1"/>
</dbReference>
<dbReference type="GO" id="GO:0046872">
    <property type="term" value="F:metal ion binding"/>
    <property type="evidence" value="ECO:0007669"/>
    <property type="project" value="UniProtKB-KW"/>
</dbReference>
<dbReference type="RefSeq" id="WP_327789033.1">
    <property type="nucleotide sequence ID" value="NZ_JARGEQ010000091.1"/>
</dbReference>
<dbReference type="EMBL" id="JARGEQ010000091">
    <property type="protein sequence ID" value="MDF1586618.1"/>
    <property type="molecule type" value="Genomic_DNA"/>
</dbReference>
<evidence type="ECO:0000313" key="8">
    <source>
        <dbReference type="EMBL" id="MDF1586618.1"/>
    </source>
</evidence>
<dbReference type="Proteomes" id="UP001301140">
    <property type="component" value="Unassembled WGS sequence"/>
</dbReference>
<dbReference type="InterPro" id="IPR004659">
    <property type="entry name" value="RNase_E/G"/>
</dbReference>
<proteinExistence type="predicted"/>
<evidence type="ECO:0000256" key="4">
    <source>
        <dbReference type="ARBA" id="ARBA00022842"/>
    </source>
</evidence>
<dbReference type="GO" id="GO:0003723">
    <property type="term" value="F:RNA binding"/>
    <property type="evidence" value="ECO:0007669"/>
    <property type="project" value="UniProtKB-KW"/>
</dbReference>
<protein>
    <submittedName>
        <fullName evidence="8">Ribonuclease E/G</fullName>
    </submittedName>
</protein>
<keyword evidence="9" id="KW-1185">Reference proteome</keyword>
<dbReference type="Pfam" id="PF10150">
    <property type="entry name" value="RNase_E_G"/>
    <property type="match status" value="1"/>
</dbReference>
<keyword evidence="3" id="KW-0378">Hydrolase</keyword>
<accession>A0AAP3XRQ4</accession>
<dbReference type="InterPro" id="IPR019307">
    <property type="entry name" value="RNA-bd_AU-1/RNase_E/G"/>
</dbReference>
<gene>
    <name evidence="8" type="ORF">PZ740_09510</name>
</gene>
<dbReference type="GO" id="GO:0005737">
    <property type="term" value="C:cytoplasm"/>
    <property type="evidence" value="ECO:0007669"/>
    <property type="project" value="TreeGrafter"/>
</dbReference>
<feature type="domain" description="RNA-binding protein AU-1/Ribonuclease E/G" evidence="7">
    <location>
        <begin position="138"/>
        <end position="372"/>
    </location>
</feature>
<evidence type="ECO:0000313" key="9">
    <source>
        <dbReference type="Proteomes" id="UP001301140"/>
    </source>
</evidence>
<comment type="cofactor">
    <cofactor evidence="1">
        <name>Mg(2+)</name>
        <dbReference type="ChEBI" id="CHEBI:18420"/>
    </cofactor>
</comment>
<dbReference type="AlphaFoldDB" id="A0AAP3XRQ4"/>
<dbReference type="GO" id="GO:0016787">
    <property type="term" value="F:hydrolase activity"/>
    <property type="evidence" value="ECO:0007669"/>
    <property type="project" value="UniProtKB-KW"/>
</dbReference>
<evidence type="ECO:0000256" key="2">
    <source>
        <dbReference type="ARBA" id="ARBA00022723"/>
    </source>
</evidence>
<name>A0AAP3XRQ4_9PROT</name>
<evidence type="ECO:0000256" key="6">
    <source>
        <dbReference type="SAM" id="Coils"/>
    </source>
</evidence>
<dbReference type="InterPro" id="IPR012340">
    <property type="entry name" value="NA-bd_OB-fold"/>
</dbReference>
<dbReference type="PANTHER" id="PTHR30001:SF0">
    <property type="entry name" value="RIBONUCLEASE G"/>
    <property type="match status" value="1"/>
</dbReference>
<dbReference type="GO" id="GO:0006364">
    <property type="term" value="P:rRNA processing"/>
    <property type="evidence" value="ECO:0007669"/>
    <property type="project" value="TreeGrafter"/>
</dbReference>
<dbReference type="GO" id="GO:0004540">
    <property type="term" value="F:RNA nuclease activity"/>
    <property type="evidence" value="ECO:0007669"/>
    <property type="project" value="InterPro"/>
</dbReference>
<evidence type="ECO:0000256" key="5">
    <source>
        <dbReference type="ARBA" id="ARBA00022884"/>
    </source>
</evidence>
<evidence type="ECO:0000259" key="7">
    <source>
        <dbReference type="Pfam" id="PF10150"/>
    </source>
</evidence>